<reference evidence="1" key="1">
    <citation type="submission" date="2017-08" db="EMBL/GenBank/DDBJ databases">
        <authorList>
            <person name="Imhoff J.F."/>
            <person name="Rahn T."/>
            <person name="Kuenzel S."/>
            <person name="Neulinger S.C."/>
        </authorList>
    </citation>
    <scope>NUCLEOTIDE SEQUENCE</scope>
    <source>
        <strain evidence="1">DSM 9154</strain>
    </source>
</reference>
<reference evidence="1" key="2">
    <citation type="journal article" date="2020" name="Microorganisms">
        <title>Osmotic Adaptation and Compatible Solute Biosynthesis of Phototrophic Bacteria as Revealed from Genome Analyses.</title>
        <authorList>
            <person name="Imhoff J.F."/>
            <person name="Rahn T."/>
            <person name="Kunzel S."/>
            <person name="Keller A."/>
            <person name="Neulinger S.C."/>
        </authorList>
    </citation>
    <scope>NUCLEOTIDE SEQUENCE</scope>
    <source>
        <strain evidence="1">DSM 9154</strain>
    </source>
</reference>
<dbReference type="Proteomes" id="UP000778970">
    <property type="component" value="Unassembled WGS sequence"/>
</dbReference>
<evidence type="ECO:0000313" key="1">
    <source>
        <dbReference type="EMBL" id="MBK1695745.1"/>
    </source>
</evidence>
<dbReference type="EMBL" id="NRRE01000006">
    <property type="protein sequence ID" value="MBK1695745.1"/>
    <property type="molecule type" value="Genomic_DNA"/>
</dbReference>
<accession>A0A934QFW3</accession>
<proteinExistence type="predicted"/>
<sequence>MSERKLFADSLRDTLYDVFSLETNTIVCREITARSMPPTLHAVLDIAQAYADFLGKRGVPCDSLPGPITTAPRTFNTLAKAAQELIEADRQGALAKPLETADRGVVHRIRRSSIHLCFVLLRIAGVLDLARGQEAAALDDLVGLVDDNCPLWNADRAQLYALQVRGKLQEMVLRPQDRATIRKIWEVRCEYVTMQSVIQLDGDVVTRVQESYAGRESDWLHDLHRRGVGSSIGMWSQLVATVRALAEGIGRGLTAVLRS</sequence>
<organism evidence="1 2">
    <name type="scientific">Rhodovibrio salinarum</name>
    <dbReference type="NCBI Taxonomy" id="1087"/>
    <lineage>
        <taxon>Bacteria</taxon>
        <taxon>Pseudomonadati</taxon>
        <taxon>Pseudomonadota</taxon>
        <taxon>Alphaproteobacteria</taxon>
        <taxon>Rhodospirillales</taxon>
        <taxon>Rhodovibrionaceae</taxon>
        <taxon>Rhodovibrio</taxon>
    </lineage>
</organism>
<dbReference type="AlphaFoldDB" id="A0A934QFW3"/>
<gene>
    <name evidence="1" type="ORF">CKO21_00605</name>
</gene>
<keyword evidence="2" id="KW-1185">Reference proteome</keyword>
<dbReference type="RefSeq" id="WP_027288513.1">
    <property type="nucleotide sequence ID" value="NZ_NRRE01000006.1"/>
</dbReference>
<protein>
    <submittedName>
        <fullName evidence="1">Uncharacterized protein</fullName>
    </submittedName>
</protein>
<comment type="caution">
    <text evidence="1">The sequence shown here is derived from an EMBL/GenBank/DDBJ whole genome shotgun (WGS) entry which is preliminary data.</text>
</comment>
<name>A0A934QFW3_9PROT</name>
<evidence type="ECO:0000313" key="2">
    <source>
        <dbReference type="Proteomes" id="UP000778970"/>
    </source>
</evidence>